<evidence type="ECO:0000313" key="2">
    <source>
        <dbReference type="Proteomes" id="UP000824074"/>
    </source>
</evidence>
<organism evidence="1 2">
    <name type="scientific">Candidatus Aphodocola excrementigallinarum</name>
    <dbReference type="NCBI Taxonomy" id="2840670"/>
    <lineage>
        <taxon>Bacteria</taxon>
        <taxon>Bacillati</taxon>
        <taxon>Bacillota</taxon>
        <taxon>Bacilli</taxon>
        <taxon>Candidatus Aphodocola</taxon>
    </lineage>
</organism>
<gene>
    <name evidence="1" type="ORF">IAB68_01050</name>
</gene>
<accession>A0A9D1IPP3</accession>
<reference evidence="1" key="2">
    <citation type="journal article" date="2021" name="PeerJ">
        <title>Extensive microbial diversity within the chicken gut microbiome revealed by metagenomics and culture.</title>
        <authorList>
            <person name="Gilroy R."/>
            <person name="Ravi A."/>
            <person name="Getino M."/>
            <person name="Pursley I."/>
            <person name="Horton D.L."/>
            <person name="Alikhan N.F."/>
            <person name="Baker D."/>
            <person name="Gharbi K."/>
            <person name="Hall N."/>
            <person name="Watson M."/>
            <person name="Adriaenssens E.M."/>
            <person name="Foster-Nyarko E."/>
            <person name="Jarju S."/>
            <person name="Secka A."/>
            <person name="Antonio M."/>
            <person name="Oren A."/>
            <person name="Chaudhuri R.R."/>
            <person name="La Ragione R."/>
            <person name="Hildebrand F."/>
            <person name="Pallen M.J."/>
        </authorList>
    </citation>
    <scope>NUCLEOTIDE SEQUENCE</scope>
    <source>
        <strain evidence="1">CHK193-30670</strain>
    </source>
</reference>
<sequence length="224" mass="25919">MFNDLFIKMQGKLNDNNISDASSVKEYADYMVKKTFEKMFPEEDANLGDVSKILYDGAGNLAKLYDAKTDDVYDTLTGELDDLVPNWKNFIDINTLENAVADAFVNRFFKEKYDDIPDEKTASSFDDALRNTINRNVEFGYEINSKEDLEKFLKKLFHEFFDKDNIYVFTSRYGSRKYVSSSSKEKILEEMMKTIQMDSSLPAAELETEIRDAYINKVAESMKL</sequence>
<dbReference type="AlphaFoldDB" id="A0A9D1IPP3"/>
<proteinExistence type="predicted"/>
<comment type="caution">
    <text evidence="1">The sequence shown here is derived from an EMBL/GenBank/DDBJ whole genome shotgun (WGS) entry which is preliminary data.</text>
</comment>
<dbReference type="EMBL" id="DVMT01000014">
    <property type="protein sequence ID" value="HIU39874.1"/>
    <property type="molecule type" value="Genomic_DNA"/>
</dbReference>
<name>A0A9D1IPP3_9FIRM</name>
<protein>
    <submittedName>
        <fullName evidence="1">Uncharacterized protein</fullName>
    </submittedName>
</protein>
<dbReference type="Proteomes" id="UP000824074">
    <property type="component" value="Unassembled WGS sequence"/>
</dbReference>
<reference evidence="1" key="1">
    <citation type="submission" date="2020-10" db="EMBL/GenBank/DDBJ databases">
        <authorList>
            <person name="Gilroy R."/>
        </authorList>
    </citation>
    <scope>NUCLEOTIDE SEQUENCE</scope>
    <source>
        <strain evidence="1">CHK193-30670</strain>
    </source>
</reference>
<evidence type="ECO:0000313" key="1">
    <source>
        <dbReference type="EMBL" id="HIU39874.1"/>
    </source>
</evidence>